<accession>A0A432Z2G4</accession>
<reference evidence="4" key="1">
    <citation type="journal article" date="2018" name="Front. Microbiol.">
        <title>Genome-Based Analysis Reveals the Taxonomy and Diversity of the Family Idiomarinaceae.</title>
        <authorList>
            <person name="Liu Y."/>
            <person name="Lai Q."/>
            <person name="Shao Z."/>
        </authorList>
    </citation>
    <scope>NUCLEOTIDE SEQUENCE [LARGE SCALE GENOMIC DNA]</scope>
    <source>
        <strain evidence="4">c121</strain>
    </source>
</reference>
<dbReference type="PROSITE" id="PS51257">
    <property type="entry name" value="PROKAR_LIPOPROTEIN"/>
    <property type="match status" value="1"/>
</dbReference>
<feature type="chain" id="PRO_5019470832" evidence="1">
    <location>
        <begin position="21"/>
        <end position="183"/>
    </location>
</feature>
<feature type="signal peptide" evidence="1">
    <location>
        <begin position="1"/>
        <end position="20"/>
    </location>
</feature>
<sequence length="183" mass="19871">MKPFTVSLIALSFTALVGCAQSTANTQKTDEAPTQVTAELQQSILNFSHPSPHLMAGGQPKMSDFVALNEAGVSAVINFRSHPEMRDIHEAQWTTAQQMAYYHIPIAGADDLSEENVARLHQTLAANAQQNVFMHCASSNRVGAMMALRAAWHQGASKEEALAIGEQYGLGSLRKHVEQLLSE</sequence>
<feature type="domain" description="DSP-PTPase phosphatase fused to NAD+ Kinase" evidence="2">
    <location>
        <begin position="53"/>
        <end position="165"/>
    </location>
</feature>
<gene>
    <name evidence="3" type="ORF">CWI80_09805</name>
</gene>
<dbReference type="SUPFAM" id="SSF52799">
    <property type="entry name" value="(Phosphotyrosine protein) phosphatases II"/>
    <property type="match status" value="1"/>
</dbReference>
<evidence type="ECO:0000259" key="2">
    <source>
        <dbReference type="Pfam" id="PF22741"/>
    </source>
</evidence>
<name>A0A432Z2G4_9GAMM</name>
<comment type="caution">
    <text evidence="3">The sequence shown here is derived from an EMBL/GenBank/DDBJ whole genome shotgun (WGS) entry which is preliminary data.</text>
</comment>
<organism evidence="3 4">
    <name type="scientific">Pseudidiomarina sediminum</name>
    <dbReference type="NCBI Taxonomy" id="431675"/>
    <lineage>
        <taxon>Bacteria</taxon>
        <taxon>Pseudomonadati</taxon>
        <taxon>Pseudomonadota</taxon>
        <taxon>Gammaproteobacteria</taxon>
        <taxon>Alteromonadales</taxon>
        <taxon>Idiomarinaceae</taxon>
        <taxon>Pseudidiomarina</taxon>
    </lineage>
</organism>
<dbReference type="AlphaFoldDB" id="A0A432Z2G4"/>
<dbReference type="RefSeq" id="WP_051206920.1">
    <property type="nucleotide sequence ID" value="NZ_PIQE01000003.1"/>
</dbReference>
<dbReference type="Pfam" id="PF22741">
    <property type="entry name" value="PTP-NADK"/>
    <property type="match status" value="1"/>
</dbReference>
<dbReference type="STRING" id="1122124.GCA_000423165_01958"/>
<dbReference type="Proteomes" id="UP000287022">
    <property type="component" value="Unassembled WGS sequence"/>
</dbReference>
<proteinExistence type="predicted"/>
<protein>
    <submittedName>
        <fullName evidence="3">Serine/threonine protein phosphatase</fullName>
    </submittedName>
</protein>
<dbReference type="Gene3D" id="3.90.190.10">
    <property type="entry name" value="Protein tyrosine phosphatase superfamily"/>
    <property type="match status" value="1"/>
</dbReference>
<dbReference type="InterPro" id="IPR055214">
    <property type="entry name" value="PTP-NADK"/>
</dbReference>
<dbReference type="InterPro" id="IPR029021">
    <property type="entry name" value="Prot-tyrosine_phosphatase-like"/>
</dbReference>
<dbReference type="EMBL" id="PIQE01000003">
    <property type="protein sequence ID" value="RUO72086.1"/>
    <property type="molecule type" value="Genomic_DNA"/>
</dbReference>
<evidence type="ECO:0000256" key="1">
    <source>
        <dbReference type="SAM" id="SignalP"/>
    </source>
</evidence>
<keyword evidence="4" id="KW-1185">Reference proteome</keyword>
<keyword evidence="1" id="KW-0732">Signal</keyword>
<evidence type="ECO:0000313" key="3">
    <source>
        <dbReference type="EMBL" id="RUO72086.1"/>
    </source>
</evidence>
<evidence type="ECO:0000313" key="4">
    <source>
        <dbReference type="Proteomes" id="UP000287022"/>
    </source>
</evidence>